<dbReference type="InterPro" id="IPR003594">
    <property type="entry name" value="HATPase_dom"/>
</dbReference>
<organism evidence="15 16">
    <name type="scientific">Agathobacter ruminis</name>
    <dbReference type="NCBI Taxonomy" id="1712665"/>
    <lineage>
        <taxon>Bacteria</taxon>
        <taxon>Bacillati</taxon>
        <taxon>Bacillota</taxon>
        <taxon>Clostridia</taxon>
        <taxon>Lachnospirales</taxon>
        <taxon>Lachnospiraceae</taxon>
        <taxon>Agathobacter</taxon>
    </lineage>
</organism>
<comment type="similarity">
    <text evidence="2">In the N-terminal section; belongs to the phytochrome family.</text>
</comment>
<dbReference type="GO" id="GO:0009927">
    <property type="term" value="F:histidine phosphotransfer kinase activity"/>
    <property type="evidence" value="ECO:0007669"/>
    <property type="project" value="TreeGrafter"/>
</dbReference>
<accession>A0A2G3E283</accession>
<evidence type="ECO:0000256" key="11">
    <source>
        <dbReference type="PROSITE-ProRule" id="PRU00169"/>
    </source>
</evidence>
<dbReference type="Gene3D" id="3.30.450.20">
    <property type="entry name" value="PAS domain"/>
    <property type="match status" value="1"/>
</dbReference>
<reference evidence="15 16" key="1">
    <citation type="submission" date="2017-10" db="EMBL/GenBank/DDBJ databases">
        <title>Resolving the taxonomy of Roseburia spp., Eubacterium rectale and Agathobacter spp. through phylogenomic analysis.</title>
        <authorList>
            <person name="Sheridan P.O."/>
            <person name="Walker A.W."/>
            <person name="Duncan S.H."/>
            <person name="Scott K.P."/>
            <person name="Toole P.W.O."/>
            <person name="Luis P."/>
            <person name="Flint H.J."/>
        </authorList>
    </citation>
    <scope>NUCLEOTIDE SEQUENCE [LARGE SCALE GENOMIC DNA]</scope>
    <source>
        <strain evidence="15 16">JK623</strain>
    </source>
</reference>
<feature type="transmembrane region" description="Helical" evidence="12">
    <location>
        <begin position="99"/>
        <end position="120"/>
    </location>
</feature>
<feature type="transmembrane region" description="Helical" evidence="12">
    <location>
        <begin position="40"/>
        <end position="58"/>
    </location>
</feature>
<evidence type="ECO:0000256" key="9">
    <source>
        <dbReference type="ARBA" id="ARBA00024867"/>
    </source>
</evidence>
<dbReference type="Proteomes" id="UP000224563">
    <property type="component" value="Unassembled WGS sequence"/>
</dbReference>
<dbReference type="SUPFAM" id="SSF52172">
    <property type="entry name" value="CheY-like"/>
    <property type="match status" value="1"/>
</dbReference>
<dbReference type="SUPFAM" id="SSF47384">
    <property type="entry name" value="Homodimeric domain of signal transducing histidine kinase"/>
    <property type="match status" value="1"/>
</dbReference>
<comment type="function">
    <text evidence="9">May play the central regulatory role in sporulation. It may be an element of the effector pathway responsible for the activation of sporulation genes in response to nutritional stress. Spo0A may act in concert with spo0H (a sigma factor) to control the expression of some genes that are critical to the sporulation process.</text>
</comment>
<dbReference type="Pfam" id="PF00512">
    <property type="entry name" value="HisKA"/>
    <property type="match status" value="1"/>
</dbReference>
<evidence type="ECO:0000256" key="8">
    <source>
        <dbReference type="ARBA" id="ARBA00023012"/>
    </source>
</evidence>
<protein>
    <recommendedName>
        <fullName evidence="10">Circadian input-output histidine kinase CikA</fullName>
        <ecNumber evidence="3">2.7.13.3</ecNumber>
    </recommendedName>
    <alternativeName>
        <fullName evidence="4">Stage 0 sporulation protein A homolog</fullName>
    </alternativeName>
</protein>
<dbReference type="InterPro" id="IPR003661">
    <property type="entry name" value="HisK_dim/P_dom"/>
</dbReference>
<keyword evidence="6" id="KW-0808">Transferase</keyword>
<dbReference type="RefSeq" id="WP_099386491.1">
    <property type="nucleotide sequence ID" value="NZ_JANSWH010000039.1"/>
</dbReference>
<evidence type="ECO:0000256" key="7">
    <source>
        <dbReference type="ARBA" id="ARBA00022777"/>
    </source>
</evidence>
<dbReference type="SMART" id="SM00388">
    <property type="entry name" value="HisKA"/>
    <property type="match status" value="1"/>
</dbReference>
<keyword evidence="16" id="KW-1185">Reference proteome</keyword>
<feature type="modified residue" description="4-aspartylphosphate" evidence="11">
    <location>
        <position position="664"/>
    </location>
</feature>
<gene>
    <name evidence="15" type="ORF">CSX02_09410</name>
</gene>
<dbReference type="InterPro" id="IPR001789">
    <property type="entry name" value="Sig_transdc_resp-reg_receiver"/>
</dbReference>
<keyword evidence="12" id="KW-0812">Transmembrane</keyword>
<dbReference type="PANTHER" id="PTHR43047">
    <property type="entry name" value="TWO-COMPONENT HISTIDINE PROTEIN KINASE"/>
    <property type="match status" value="1"/>
</dbReference>
<dbReference type="PROSITE" id="PS50109">
    <property type="entry name" value="HIS_KIN"/>
    <property type="match status" value="1"/>
</dbReference>
<keyword evidence="12" id="KW-0472">Membrane</keyword>
<dbReference type="Gene3D" id="3.30.565.10">
    <property type="entry name" value="Histidine kinase-like ATPase, C-terminal domain"/>
    <property type="match status" value="1"/>
</dbReference>
<dbReference type="InterPro" id="IPR005467">
    <property type="entry name" value="His_kinase_dom"/>
</dbReference>
<dbReference type="Gene3D" id="1.10.287.130">
    <property type="match status" value="1"/>
</dbReference>
<dbReference type="Pfam" id="PF08448">
    <property type="entry name" value="PAS_4"/>
    <property type="match status" value="1"/>
</dbReference>
<feature type="transmembrane region" description="Helical" evidence="12">
    <location>
        <begin position="180"/>
        <end position="201"/>
    </location>
</feature>
<dbReference type="SUPFAM" id="SSF55874">
    <property type="entry name" value="ATPase domain of HSP90 chaperone/DNA topoisomerase II/histidine kinase"/>
    <property type="match status" value="1"/>
</dbReference>
<keyword evidence="7" id="KW-0418">Kinase</keyword>
<evidence type="ECO:0000256" key="4">
    <source>
        <dbReference type="ARBA" id="ARBA00018672"/>
    </source>
</evidence>
<evidence type="ECO:0000313" key="16">
    <source>
        <dbReference type="Proteomes" id="UP000224563"/>
    </source>
</evidence>
<feature type="transmembrane region" description="Helical" evidence="12">
    <location>
        <begin position="6"/>
        <end position="28"/>
    </location>
</feature>
<feature type="transmembrane region" description="Helical" evidence="12">
    <location>
        <begin position="146"/>
        <end position="168"/>
    </location>
</feature>
<dbReference type="Pfam" id="PF02518">
    <property type="entry name" value="HATPase_c"/>
    <property type="match status" value="1"/>
</dbReference>
<dbReference type="PRINTS" id="PR00344">
    <property type="entry name" value="BCTRLSENSOR"/>
</dbReference>
<keyword evidence="5 11" id="KW-0597">Phosphoprotein</keyword>
<evidence type="ECO:0000256" key="6">
    <source>
        <dbReference type="ARBA" id="ARBA00022679"/>
    </source>
</evidence>
<dbReference type="CDD" id="cd16922">
    <property type="entry name" value="HATPase_EvgS-ArcB-TorS-like"/>
    <property type="match status" value="1"/>
</dbReference>
<dbReference type="CDD" id="cd00082">
    <property type="entry name" value="HisKA"/>
    <property type="match status" value="1"/>
</dbReference>
<dbReference type="FunFam" id="3.30.565.10:FF:000010">
    <property type="entry name" value="Sensor histidine kinase RcsC"/>
    <property type="match status" value="1"/>
</dbReference>
<proteinExistence type="inferred from homology"/>
<evidence type="ECO:0000259" key="14">
    <source>
        <dbReference type="PROSITE" id="PS50110"/>
    </source>
</evidence>
<evidence type="ECO:0000259" key="13">
    <source>
        <dbReference type="PROSITE" id="PS50109"/>
    </source>
</evidence>
<feature type="transmembrane region" description="Helical" evidence="12">
    <location>
        <begin position="207"/>
        <end position="227"/>
    </location>
</feature>
<dbReference type="EC" id="2.7.13.3" evidence="3"/>
<dbReference type="EMBL" id="PDYG01000074">
    <property type="protein sequence ID" value="PHU37213.1"/>
    <property type="molecule type" value="Genomic_DNA"/>
</dbReference>
<evidence type="ECO:0000256" key="2">
    <source>
        <dbReference type="ARBA" id="ARBA00006402"/>
    </source>
</evidence>
<evidence type="ECO:0000256" key="12">
    <source>
        <dbReference type="SAM" id="Phobius"/>
    </source>
</evidence>
<dbReference type="SMART" id="SM00387">
    <property type="entry name" value="HATPase_c"/>
    <property type="match status" value="1"/>
</dbReference>
<evidence type="ECO:0000256" key="10">
    <source>
        <dbReference type="ARBA" id="ARBA00074306"/>
    </source>
</evidence>
<keyword evidence="8" id="KW-0902">Two-component regulatory system</keyword>
<evidence type="ECO:0000256" key="5">
    <source>
        <dbReference type="ARBA" id="ARBA00022553"/>
    </source>
</evidence>
<feature type="transmembrane region" description="Helical" evidence="12">
    <location>
        <begin position="64"/>
        <end position="87"/>
    </location>
</feature>
<reference evidence="15 16" key="2">
    <citation type="submission" date="2017-10" db="EMBL/GenBank/DDBJ databases">
        <authorList>
            <person name="Banno H."/>
            <person name="Chua N.-H."/>
        </authorList>
    </citation>
    <scope>NUCLEOTIDE SEQUENCE [LARGE SCALE GENOMIC DNA]</scope>
    <source>
        <strain evidence="15 16">JK623</strain>
    </source>
</reference>
<name>A0A2G3E283_9FIRM</name>
<evidence type="ECO:0000256" key="1">
    <source>
        <dbReference type="ARBA" id="ARBA00000085"/>
    </source>
</evidence>
<dbReference type="Gene3D" id="3.40.50.2300">
    <property type="match status" value="1"/>
</dbReference>
<comment type="catalytic activity">
    <reaction evidence="1">
        <text>ATP + protein L-histidine = ADP + protein N-phospho-L-histidine.</text>
        <dbReference type="EC" id="2.7.13.3"/>
    </reaction>
</comment>
<dbReference type="PANTHER" id="PTHR43047:SF66">
    <property type="entry name" value="HISKA"/>
    <property type="match status" value="1"/>
</dbReference>
<evidence type="ECO:0000313" key="15">
    <source>
        <dbReference type="EMBL" id="PHU37213.1"/>
    </source>
</evidence>
<dbReference type="InterPro" id="IPR011006">
    <property type="entry name" value="CheY-like_superfamily"/>
</dbReference>
<dbReference type="GO" id="GO:0000155">
    <property type="term" value="F:phosphorelay sensor kinase activity"/>
    <property type="evidence" value="ECO:0007669"/>
    <property type="project" value="InterPro"/>
</dbReference>
<feature type="domain" description="Histidine kinase" evidence="13">
    <location>
        <begin position="363"/>
        <end position="583"/>
    </location>
</feature>
<dbReference type="GO" id="GO:0005886">
    <property type="term" value="C:plasma membrane"/>
    <property type="evidence" value="ECO:0007669"/>
    <property type="project" value="TreeGrafter"/>
</dbReference>
<dbReference type="InterPro" id="IPR036097">
    <property type="entry name" value="HisK_dim/P_sf"/>
</dbReference>
<dbReference type="InterPro" id="IPR036890">
    <property type="entry name" value="HATPase_C_sf"/>
</dbReference>
<comment type="caution">
    <text evidence="15">The sequence shown here is derived from an EMBL/GenBank/DDBJ whole genome shotgun (WGS) entry which is preliminary data.</text>
</comment>
<dbReference type="CDD" id="cd17546">
    <property type="entry name" value="REC_hyHK_CKI1_RcsC-like"/>
    <property type="match status" value="1"/>
</dbReference>
<dbReference type="InterPro" id="IPR013656">
    <property type="entry name" value="PAS_4"/>
</dbReference>
<keyword evidence="12" id="KW-1133">Transmembrane helix</keyword>
<evidence type="ECO:0000256" key="3">
    <source>
        <dbReference type="ARBA" id="ARBA00012438"/>
    </source>
</evidence>
<feature type="domain" description="Response regulatory" evidence="14">
    <location>
        <begin position="615"/>
        <end position="733"/>
    </location>
</feature>
<dbReference type="SMART" id="SM00448">
    <property type="entry name" value="REC"/>
    <property type="match status" value="1"/>
</dbReference>
<dbReference type="Pfam" id="PF00072">
    <property type="entry name" value="Response_reg"/>
    <property type="match status" value="1"/>
</dbReference>
<sequence length="733" mass="85281">MNIDYKLVFLGVMLAVEVALLVCTIVTFRKKGDLAISLRKVCVSIFLAMIAYALYVTSINEHHALIWMCLFSLGIDWILLMFMEYIISYTDSRFRGRVVLLLSYIGVIADSVSMACNIFYRHAFSVHLIHDTRYGIDAYQMQNSTVFYRAHLGFCYFLSAIVLIWLIQKMISTISFYRKKYILIILGFLLLLAADGISITIKTPFNLSIIFYGIVSVVLTYFSFSYIPRSLMNNVLKIVSRELNNMVTCFDQDGRLVYANKAAKNLVNKTHQLDWLSSIYREWRDRYSDNDSEEDGTYWEEEIMIEEKHTIFQFEAKRLFDDRQQYIGVYITAYDRTEEILKHQQELEEAQAKIARESRFWANISHEMRTPANAILGMNEMILRDETNEELRKYAEYIKVSTETLIMLINDVLDFSKINAKSMAILPKEYEILHMVKAIYAMALPKAQKKSLELKIELDPFLPKRLLGDELRLRQVIMNLISNAIKYTASGSVSLRLFGEQRFEDYYLHVEVEDTGIGIKKENIALLFQAYERIDEARVHGIQGTGLGLNICKQLLEQMESKLEVQSEYNKGSLFSFRVKQPKMSDEYIPDFKEYLNMQEAHELTYEIPEDAEGKILYVDDNEMNCEVFHALTKKTHFEIYDAHNGSEALKITKKHQFDLIFMDHLMPEMNGDEAFVMMRSDAENLNHDTPVIMLTANVGEDLREKFLNMGFADYLTKPLSPEKLAETFIDWM</sequence>
<dbReference type="PROSITE" id="PS50110">
    <property type="entry name" value="RESPONSE_REGULATORY"/>
    <property type="match status" value="1"/>
</dbReference>
<dbReference type="InterPro" id="IPR004358">
    <property type="entry name" value="Sig_transdc_His_kin-like_C"/>
</dbReference>
<dbReference type="AlphaFoldDB" id="A0A2G3E283"/>